<reference evidence="2 3" key="1">
    <citation type="submission" date="2023-11" db="EMBL/GenBank/DDBJ databases">
        <authorList>
            <person name="Hedman E."/>
            <person name="Englund M."/>
            <person name="Stromberg M."/>
            <person name="Nyberg Akerstrom W."/>
            <person name="Nylinder S."/>
            <person name="Jareborg N."/>
            <person name="Kallberg Y."/>
            <person name="Kronander E."/>
        </authorList>
    </citation>
    <scope>NUCLEOTIDE SEQUENCE [LARGE SCALE GENOMIC DNA]</scope>
</reference>
<dbReference type="Proteomes" id="UP001314205">
    <property type="component" value="Unassembled WGS sequence"/>
</dbReference>
<name>A0AAV1MCB0_9NEOP</name>
<feature type="domain" description="H15" evidence="1">
    <location>
        <begin position="6"/>
        <end position="75"/>
    </location>
</feature>
<protein>
    <recommendedName>
        <fullName evidence="1">H15 domain-containing protein</fullName>
    </recommendedName>
</protein>
<dbReference type="GO" id="GO:0003677">
    <property type="term" value="F:DNA binding"/>
    <property type="evidence" value="ECO:0007669"/>
    <property type="project" value="InterPro"/>
</dbReference>
<dbReference type="Pfam" id="PF00538">
    <property type="entry name" value="Linker_histone"/>
    <property type="match status" value="1"/>
</dbReference>
<dbReference type="InterPro" id="IPR036390">
    <property type="entry name" value="WH_DNA-bd_sf"/>
</dbReference>
<dbReference type="InterPro" id="IPR036388">
    <property type="entry name" value="WH-like_DNA-bd_sf"/>
</dbReference>
<sequence length="124" mass="14448">MPKTKPKPKTGEIVLSALKKLTKNTGWTSRTIIKFIKLEYKLSDPRISSKISRALKRGVRMGLFQMDSGRFRLSDLAHVSHRISYRDIHVQRQRKRNCACIRKLTPDTCDYRLKTFIGKSRTLE</sequence>
<dbReference type="GO" id="GO:0006334">
    <property type="term" value="P:nucleosome assembly"/>
    <property type="evidence" value="ECO:0007669"/>
    <property type="project" value="InterPro"/>
</dbReference>
<dbReference type="GO" id="GO:0000786">
    <property type="term" value="C:nucleosome"/>
    <property type="evidence" value="ECO:0007669"/>
    <property type="project" value="InterPro"/>
</dbReference>
<dbReference type="SUPFAM" id="SSF46785">
    <property type="entry name" value="Winged helix' DNA-binding domain"/>
    <property type="match status" value="1"/>
</dbReference>
<dbReference type="InterPro" id="IPR005818">
    <property type="entry name" value="Histone_H1/H5_H15"/>
</dbReference>
<gene>
    <name evidence="2" type="ORF">PARMNEM_LOCUS22431</name>
</gene>
<keyword evidence="3" id="KW-1185">Reference proteome</keyword>
<evidence type="ECO:0000313" key="2">
    <source>
        <dbReference type="EMBL" id="CAK1604164.1"/>
    </source>
</evidence>
<organism evidence="2 3">
    <name type="scientific">Parnassius mnemosyne</name>
    <name type="common">clouded apollo</name>
    <dbReference type="NCBI Taxonomy" id="213953"/>
    <lineage>
        <taxon>Eukaryota</taxon>
        <taxon>Metazoa</taxon>
        <taxon>Ecdysozoa</taxon>
        <taxon>Arthropoda</taxon>
        <taxon>Hexapoda</taxon>
        <taxon>Insecta</taxon>
        <taxon>Pterygota</taxon>
        <taxon>Neoptera</taxon>
        <taxon>Endopterygota</taxon>
        <taxon>Lepidoptera</taxon>
        <taxon>Glossata</taxon>
        <taxon>Ditrysia</taxon>
        <taxon>Papilionoidea</taxon>
        <taxon>Papilionidae</taxon>
        <taxon>Parnassiinae</taxon>
        <taxon>Parnassini</taxon>
        <taxon>Parnassius</taxon>
        <taxon>Driopa</taxon>
    </lineage>
</organism>
<evidence type="ECO:0000259" key="1">
    <source>
        <dbReference type="PROSITE" id="PS51504"/>
    </source>
</evidence>
<dbReference type="AlphaFoldDB" id="A0AAV1MCB0"/>
<dbReference type="EMBL" id="CAVLGL010000159">
    <property type="protein sequence ID" value="CAK1604164.1"/>
    <property type="molecule type" value="Genomic_DNA"/>
</dbReference>
<accession>A0AAV1MCB0</accession>
<dbReference type="Gene3D" id="1.10.10.10">
    <property type="entry name" value="Winged helix-like DNA-binding domain superfamily/Winged helix DNA-binding domain"/>
    <property type="match status" value="1"/>
</dbReference>
<evidence type="ECO:0000313" key="3">
    <source>
        <dbReference type="Proteomes" id="UP001314205"/>
    </source>
</evidence>
<proteinExistence type="predicted"/>
<comment type="caution">
    <text evidence="2">The sequence shown here is derived from an EMBL/GenBank/DDBJ whole genome shotgun (WGS) entry which is preliminary data.</text>
</comment>
<dbReference type="PROSITE" id="PS51504">
    <property type="entry name" value="H15"/>
    <property type="match status" value="1"/>
</dbReference>